<proteinExistence type="predicted"/>
<dbReference type="SMART" id="SM01236">
    <property type="entry name" value="Haem_oxygenase_2"/>
    <property type="match status" value="1"/>
</dbReference>
<dbReference type="AlphaFoldDB" id="A0A8H9LL83"/>
<organism evidence="1 2">
    <name type="scientific">Kitasatospora aureofaciens</name>
    <name type="common">Streptomyces aureofaciens</name>
    <dbReference type="NCBI Taxonomy" id="1894"/>
    <lineage>
        <taxon>Bacteria</taxon>
        <taxon>Bacillati</taxon>
        <taxon>Actinomycetota</taxon>
        <taxon>Actinomycetes</taxon>
        <taxon>Kitasatosporales</taxon>
        <taxon>Streptomycetaceae</taxon>
        <taxon>Kitasatospora</taxon>
    </lineage>
</organism>
<dbReference type="RefSeq" id="WP_078867030.1">
    <property type="nucleotide sequence ID" value="NZ_BMUB01000001.1"/>
</dbReference>
<reference evidence="1" key="1">
    <citation type="journal article" date="2014" name="Int. J. Syst. Evol. Microbiol.">
        <title>Complete genome sequence of Corynebacterium casei LMG S-19264T (=DSM 44701T), isolated from a smear-ripened cheese.</title>
        <authorList>
            <consortium name="US DOE Joint Genome Institute (JGI-PGF)"/>
            <person name="Walter F."/>
            <person name="Albersmeier A."/>
            <person name="Kalinowski J."/>
            <person name="Ruckert C."/>
        </authorList>
    </citation>
    <scope>NUCLEOTIDE SEQUENCE</scope>
    <source>
        <strain evidence="1">JCM 4434</strain>
    </source>
</reference>
<evidence type="ECO:0008006" key="3">
    <source>
        <dbReference type="Google" id="ProtNLM"/>
    </source>
</evidence>
<protein>
    <recommendedName>
        <fullName evidence="3">Iron-containing redox enzyme family protein</fullName>
    </recommendedName>
</protein>
<name>A0A8H9LL83_KITAU</name>
<dbReference type="EMBL" id="BMUB01000001">
    <property type="protein sequence ID" value="GGU57093.1"/>
    <property type="molecule type" value="Genomic_DNA"/>
</dbReference>
<dbReference type="InterPro" id="IPR016084">
    <property type="entry name" value="Haem_Oase-like_multi-hlx"/>
</dbReference>
<dbReference type="Gene3D" id="1.20.910.10">
    <property type="entry name" value="Heme oxygenase-like"/>
    <property type="match status" value="1"/>
</dbReference>
<evidence type="ECO:0000313" key="1">
    <source>
        <dbReference type="EMBL" id="GGU57093.1"/>
    </source>
</evidence>
<dbReference type="GeneID" id="97483635"/>
<comment type="caution">
    <text evidence="1">The sequence shown here is derived from an EMBL/GenBank/DDBJ whole genome shotgun (WGS) entry which is preliminary data.</text>
</comment>
<accession>A0A8H9LL83</accession>
<evidence type="ECO:0000313" key="2">
    <source>
        <dbReference type="Proteomes" id="UP000610124"/>
    </source>
</evidence>
<sequence>MYAHQTHDLDDLTTSLPVGDFEFSPTAQAEAEAVLAAGPAVTYHRLLADQESQTTLLVARRVLAAFLAAEDPGAGPVTADALTALVAGARAELAPTAARLTATPADRAVALRGRAPVALLAGCWLDTVSQPATQPALVVNRLYAQYFALKGGGRPQHSVPQRRRRALEDAGVLLPQPEEADFLVRARARPLAALHGAFLLALSRLPAAFLPEVVGVQYAFHALGLDDLLNGTEPTLAVDELLAEYLELTERSDTGAQDRRRLAAAVRLVVRIEREQLALLAELVSHRAGLSVDARAAEIVERHRPFAGRQHKNVKIGGKLLSETFADPQFDLDAFMAEFRASRQLRPLRSGGCPFTRAVKFGGPMFGIFDEAEAAVFKEWAESVAAGEPAGAPLRPDTSGDEQAAHWQRAVLATAPPDVRFAEASPADDREFFHRLVNIEQFPNTLPLAARTAEEGLERAELLFRHGAGGRYTDASWFDYTAEALLERVDRIYWDKLVGPYRALQEVPDRDEVIFHQKTLALGSLIDGTWAYRIGNHGRYHRQSDAMLFSIYADEMGRGELAKNHITLIRQVLASMDVRLPHIRSAEFLDQGELPDELYRFSIHQICLALFPDRLHSEILGYNLGIEMFGLGEMRLHEVQKLRRHNLDTAYEEAHLSIDNFSAGHARQSAEIIVSHLDGVRREAGEAAVRREWRRIWRGYASFAWFVEHQLVNSLATEADTADDLVI</sequence>
<reference evidence="1" key="2">
    <citation type="submission" date="2020-09" db="EMBL/GenBank/DDBJ databases">
        <authorList>
            <person name="Sun Q."/>
            <person name="Ohkuma M."/>
        </authorList>
    </citation>
    <scope>NUCLEOTIDE SEQUENCE</scope>
    <source>
        <strain evidence="1">JCM 4434</strain>
    </source>
</reference>
<dbReference type="Proteomes" id="UP000610124">
    <property type="component" value="Unassembled WGS sequence"/>
</dbReference>
<gene>
    <name evidence="1" type="ORF">GCM10010502_04460</name>
</gene>
<dbReference type="Pfam" id="PF14518">
    <property type="entry name" value="Haem_oxygenas_2"/>
    <property type="match status" value="1"/>
</dbReference>